<dbReference type="PANTHER" id="PTHR19433">
    <property type="entry name" value="T-CELL RECEPTOR ALPHA CHAIN V REGION-RELATED"/>
    <property type="match status" value="1"/>
</dbReference>
<evidence type="ECO:0000256" key="2">
    <source>
        <dbReference type="ARBA" id="ARBA00022475"/>
    </source>
</evidence>
<dbReference type="GO" id="GO:0002376">
    <property type="term" value="P:immune system process"/>
    <property type="evidence" value="ECO:0007669"/>
    <property type="project" value="UniProtKB-KW"/>
</dbReference>
<evidence type="ECO:0000256" key="6">
    <source>
        <dbReference type="ARBA" id="ARBA00023157"/>
    </source>
</evidence>
<gene>
    <name evidence="10" type="ORF">DAT39_021983</name>
</gene>
<organism evidence="10 11">
    <name type="scientific">Clarias magur</name>
    <name type="common">Asian catfish</name>
    <name type="synonym">Macropteronotus magur</name>
    <dbReference type="NCBI Taxonomy" id="1594786"/>
    <lineage>
        <taxon>Eukaryota</taxon>
        <taxon>Metazoa</taxon>
        <taxon>Chordata</taxon>
        <taxon>Craniata</taxon>
        <taxon>Vertebrata</taxon>
        <taxon>Euteleostomi</taxon>
        <taxon>Actinopterygii</taxon>
        <taxon>Neopterygii</taxon>
        <taxon>Teleostei</taxon>
        <taxon>Ostariophysi</taxon>
        <taxon>Siluriformes</taxon>
        <taxon>Clariidae</taxon>
        <taxon>Clarias</taxon>
    </lineage>
</organism>
<feature type="chain" id="PRO_5035322208" description="Ig-like domain-containing protein" evidence="8">
    <location>
        <begin position="20"/>
        <end position="399"/>
    </location>
</feature>
<dbReference type="Proteomes" id="UP000727407">
    <property type="component" value="Unassembled WGS sequence"/>
</dbReference>
<keyword evidence="4" id="KW-0391">Immunity</keyword>
<keyword evidence="11" id="KW-1185">Reference proteome</keyword>
<evidence type="ECO:0000256" key="5">
    <source>
        <dbReference type="ARBA" id="ARBA00023136"/>
    </source>
</evidence>
<feature type="non-terminal residue" evidence="10">
    <location>
        <position position="399"/>
    </location>
</feature>
<dbReference type="Pfam" id="PF07686">
    <property type="entry name" value="V-set"/>
    <property type="match status" value="2"/>
</dbReference>
<dbReference type="InterPro" id="IPR003599">
    <property type="entry name" value="Ig_sub"/>
</dbReference>
<comment type="subcellular location">
    <subcellularLocation>
        <location evidence="1">Cell membrane</location>
    </subcellularLocation>
</comment>
<keyword evidence="3 8" id="KW-0732">Signal</keyword>
<dbReference type="InterPro" id="IPR036179">
    <property type="entry name" value="Ig-like_dom_sf"/>
</dbReference>
<sequence>CCWLLLGLVCCCLENTVVSTRPPETSSTPTALFPLTLTVRPGDNTTLHCDITNYEEVSWYRLSAKAFTLLISAQKTQIWENLLVYYNINKNHYILEPDSQVNTAILTIINITTDDIGRYFCGTKVRFQDHMQFKKVTTLQFEVTVRPEYSTTLPSLFPHTLTVRPGDNTTLHCDITSYEVVSWYLLNSSEEFTLLISAQKTRIGQTFLIYYKKNDNHFILEPNSEGNTAILSIVNINTGDLGRYFCGTKARFNDHMHFKKVTTLQFADPSSFPDTGTVRAGISTTLPSLFPHTLTVRPGDNTTLHCDITSSENVSLYLLRSEDFTLLISAGVTKIRKNFVIYFNKNENHFILEPDIGVNTAIFTIINITTGDLGLYFCGTQVRFEDHMHFKKLTTLQFK</sequence>
<keyword evidence="7" id="KW-0325">Glycoprotein</keyword>
<evidence type="ECO:0000313" key="11">
    <source>
        <dbReference type="Proteomes" id="UP000727407"/>
    </source>
</evidence>
<dbReference type="AlphaFoldDB" id="A0A8J4X8F2"/>
<evidence type="ECO:0000256" key="3">
    <source>
        <dbReference type="ARBA" id="ARBA00022729"/>
    </source>
</evidence>
<dbReference type="EMBL" id="QNUK01001022">
    <property type="protein sequence ID" value="KAF5888193.1"/>
    <property type="molecule type" value="Genomic_DNA"/>
</dbReference>
<keyword evidence="6" id="KW-1015">Disulfide bond</keyword>
<dbReference type="PANTHER" id="PTHR19433:SF111">
    <property type="entry name" value="T CELL RECEPTOR ALPHA VARIABLE 4"/>
    <property type="match status" value="1"/>
</dbReference>
<proteinExistence type="predicted"/>
<comment type="caution">
    <text evidence="10">The sequence shown here is derived from an EMBL/GenBank/DDBJ whole genome shotgun (WGS) entry which is preliminary data.</text>
</comment>
<evidence type="ECO:0000256" key="7">
    <source>
        <dbReference type="ARBA" id="ARBA00023180"/>
    </source>
</evidence>
<dbReference type="InterPro" id="IPR007110">
    <property type="entry name" value="Ig-like_dom"/>
</dbReference>
<evidence type="ECO:0000256" key="8">
    <source>
        <dbReference type="SAM" id="SignalP"/>
    </source>
</evidence>
<protein>
    <recommendedName>
        <fullName evidence="9">Ig-like domain-containing protein</fullName>
    </recommendedName>
</protein>
<evidence type="ECO:0000313" key="10">
    <source>
        <dbReference type="EMBL" id="KAF5888193.1"/>
    </source>
</evidence>
<dbReference type="OrthoDB" id="8871851at2759"/>
<dbReference type="InterPro" id="IPR052051">
    <property type="entry name" value="TCR_complex_component"/>
</dbReference>
<keyword evidence="2" id="KW-1003">Cell membrane</keyword>
<feature type="signal peptide" evidence="8">
    <location>
        <begin position="1"/>
        <end position="19"/>
    </location>
</feature>
<accession>A0A8J4X8F2</accession>
<dbReference type="InterPro" id="IPR013106">
    <property type="entry name" value="Ig_V-set"/>
</dbReference>
<dbReference type="GO" id="GO:0005886">
    <property type="term" value="C:plasma membrane"/>
    <property type="evidence" value="ECO:0007669"/>
    <property type="project" value="UniProtKB-SubCell"/>
</dbReference>
<name>A0A8J4X8F2_CLAMG</name>
<keyword evidence="5" id="KW-0472">Membrane</keyword>
<dbReference type="SMART" id="SM00409">
    <property type="entry name" value="IG"/>
    <property type="match status" value="3"/>
</dbReference>
<dbReference type="GO" id="GO:0009617">
    <property type="term" value="P:response to bacterium"/>
    <property type="evidence" value="ECO:0007669"/>
    <property type="project" value="TreeGrafter"/>
</dbReference>
<dbReference type="SUPFAM" id="SSF48726">
    <property type="entry name" value="Immunoglobulin"/>
    <property type="match status" value="3"/>
</dbReference>
<dbReference type="InterPro" id="IPR013783">
    <property type="entry name" value="Ig-like_fold"/>
</dbReference>
<feature type="domain" description="Ig-like" evidence="9">
    <location>
        <begin position="23"/>
        <end position="121"/>
    </location>
</feature>
<evidence type="ECO:0000256" key="4">
    <source>
        <dbReference type="ARBA" id="ARBA00022859"/>
    </source>
</evidence>
<feature type="non-terminal residue" evidence="10">
    <location>
        <position position="1"/>
    </location>
</feature>
<evidence type="ECO:0000256" key="1">
    <source>
        <dbReference type="ARBA" id="ARBA00004236"/>
    </source>
</evidence>
<dbReference type="PROSITE" id="PS50835">
    <property type="entry name" value="IG_LIKE"/>
    <property type="match status" value="2"/>
</dbReference>
<dbReference type="Gene3D" id="2.60.40.10">
    <property type="entry name" value="Immunoglobulins"/>
    <property type="match status" value="3"/>
</dbReference>
<feature type="domain" description="Ig-like" evidence="9">
    <location>
        <begin position="147"/>
        <end position="262"/>
    </location>
</feature>
<reference evidence="10" key="1">
    <citation type="submission" date="2020-07" db="EMBL/GenBank/DDBJ databases">
        <title>Clarias magur genome sequencing, assembly and annotation.</title>
        <authorList>
            <person name="Kushwaha B."/>
            <person name="Kumar R."/>
            <person name="Das P."/>
            <person name="Joshi C.G."/>
            <person name="Kumar D."/>
            <person name="Nagpure N.S."/>
            <person name="Pandey M."/>
            <person name="Agarwal S."/>
            <person name="Srivastava S."/>
            <person name="Singh M."/>
            <person name="Sahoo L."/>
            <person name="Jayasankar P."/>
            <person name="Meher P.K."/>
            <person name="Koringa P.G."/>
            <person name="Iquebal M.A."/>
            <person name="Das S.P."/>
            <person name="Bit A."/>
            <person name="Patnaik S."/>
            <person name="Patel N."/>
            <person name="Shah T.M."/>
            <person name="Hinsu A."/>
            <person name="Jena J.K."/>
        </authorList>
    </citation>
    <scope>NUCLEOTIDE SEQUENCE</scope>
    <source>
        <strain evidence="10">CIFAMagur01</strain>
        <tissue evidence="10">Testis</tissue>
    </source>
</reference>
<evidence type="ECO:0000259" key="9">
    <source>
        <dbReference type="PROSITE" id="PS50835"/>
    </source>
</evidence>